<dbReference type="PANTHER" id="PTHR30027">
    <property type="entry name" value="RIBOSOMAL RNA SMALL SUBUNIT METHYLTRANSFERASE E"/>
    <property type="match status" value="1"/>
</dbReference>
<dbReference type="AlphaFoldDB" id="A0A1T0CUA8"/>
<proteinExistence type="inferred from homology"/>
<comment type="caution">
    <text evidence="15">The sequence shown here is derived from an EMBL/GenBank/DDBJ whole genome shotgun (WGS) entry which is preliminary data.</text>
</comment>
<evidence type="ECO:0000256" key="4">
    <source>
        <dbReference type="ARBA" id="ARBA00013673"/>
    </source>
</evidence>
<protein>
    <recommendedName>
        <fullName evidence="4 12">Ribosomal RNA small subunit methyltransferase E</fullName>
        <ecNumber evidence="3 12">2.1.1.193</ecNumber>
    </recommendedName>
</protein>
<dbReference type="GO" id="GO:0005737">
    <property type="term" value="C:cytoplasm"/>
    <property type="evidence" value="ECO:0007669"/>
    <property type="project" value="UniProtKB-SubCell"/>
</dbReference>
<dbReference type="Proteomes" id="UP000189800">
    <property type="component" value="Unassembled WGS sequence"/>
</dbReference>
<dbReference type="InterPro" id="IPR029026">
    <property type="entry name" value="tRNA_m1G_MTases_N"/>
</dbReference>
<keyword evidence="6 12" id="KW-0698">rRNA processing</keyword>
<evidence type="ECO:0000256" key="12">
    <source>
        <dbReference type="PIRNR" id="PIRNR015601"/>
    </source>
</evidence>
<dbReference type="Pfam" id="PF04452">
    <property type="entry name" value="Methyltrans_RNA"/>
    <property type="match status" value="1"/>
</dbReference>
<dbReference type="InterPro" id="IPR029028">
    <property type="entry name" value="Alpha/beta_knot_MTases"/>
</dbReference>
<evidence type="ECO:0000256" key="3">
    <source>
        <dbReference type="ARBA" id="ARBA00012328"/>
    </source>
</evidence>
<dbReference type="EC" id="2.1.1.193" evidence="3 12"/>
<reference evidence="15 16" key="1">
    <citation type="submission" date="2017-02" db="EMBL/GenBank/DDBJ databases">
        <title>Draft genome sequence of Moraxella pluranimalium CCUG 54913T type strain.</title>
        <authorList>
            <person name="Salva-Serra F."/>
            <person name="Engstrom-Jakobsson H."/>
            <person name="Thorell K."/>
            <person name="Jaen-Luchoro D."/>
            <person name="Gonzales-Siles L."/>
            <person name="Karlsson R."/>
            <person name="Yazdan S."/>
            <person name="Boulund F."/>
            <person name="Johnning A."/>
            <person name="Engstrand L."/>
            <person name="Kristiansson E."/>
            <person name="Moore E."/>
        </authorList>
    </citation>
    <scope>NUCLEOTIDE SEQUENCE [LARGE SCALE GENOMIC DNA]</scope>
    <source>
        <strain evidence="15 16">CCUG 54913</strain>
    </source>
</reference>
<dbReference type="GO" id="GO:0070475">
    <property type="term" value="P:rRNA base methylation"/>
    <property type="evidence" value="ECO:0007669"/>
    <property type="project" value="TreeGrafter"/>
</dbReference>
<evidence type="ECO:0000256" key="7">
    <source>
        <dbReference type="ARBA" id="ARBA00022603"/>
    </source>
</evidence>
<dbReference type="OrthoDB" id="9815641at2"/>
<dbReference type="InterPro" id="IPR046886">
    <property type="entry name" value="RsmE_MTase_dom"/>
</dbReference>
<feature type="domain" description="Ribosomal RNA small subunit methyltransferase E PUA-like" evidence="14">
    <location>
        <begin position="21"/>
        <end position="67"/>
    </location>
</feature>
<dbReference type="GO" id="GO:0070042">
    <property type="term" value="F:rRNA (uridine-N3-)-methyltransferase activity"/>
    <property type="evidence" value="ECO:0007669"/>
    <property type="project" value="TreeGrafter"/>
</dbReference>
<dbReference type="Gene3D" id="3.40.1280.10">
    <property type="match status" value="1"/>
</dbReference>
<keyword evidence="7 12" id="KW-0489">Methyltransferase</keyword>
<comment type="function">
    <text evidence="10 12">Specifically methylates the N3 position of the uracil ring of uridine 1498 (m3U1498) in 16S rRNA. Acts on the fully assembled 30S ribosomal subunit.</text>
</comment>
<comment type="similarity">
    <text evidence="2 12">Belongs to the RNA methyltransferase RsmE family.</text>
</comment>
<dbReference type="InterPro" id="IPR015947">
    <property type="entry name" value="PUA-like_sf"/>
</dbReference>
<comment type="subcellular location">
    <subcellularLocation>
        <location evidence="1 12">Cytoplasm</location>
    </subcellularLocation>
</comment>
<evidence type="ECO:0000256" key="5">
    <source>
        <dbReference type="ARBA" id="ARBA00022490"/>
    </source>
</evidence>
<evidence type="ECO:0000313" key="16">
    <source>
        <dbReference type="Proteomes" id="UP000189800"/>
    </source>
</evidence>
<dbReference type="NCBIfam" id="NF008692">
    <property type="entry name" value="PRK11713.1-5"/>
    <property type="match status" value="1"/>
</dbReference>
<dbReference type="SUPFAM" id="SSF88697">
    <property type="entry name" value="PUA domain-like"/>
    <property type="match status" value="1"/>
</dbReference>
<evidence type="ECO:0000256" key="6">
    <source>
        <dbReference type="ARBA" id="ARBA00022552"/>
    </source>
</evidence>
<dbReference type="SUPFAM" id="SSF75217">
    <property type="entry name" value="alpha/beta knot"/>
    <property type="match status" value="1"/>
</dbReference>
<keyword evidence="5 12" id="KW-0963">Cytoplasm</keyword>
<evidence type="ECO:0000256" key="11">
    <source>
        <dbReference type="ARBA" id="ARBA00047944"/>
    </source>
</evidence>
<dbReference type="NCBIfam" id="TIGR00046">
    <property type="entry name" value="RsmE family RNA methyltransferase"/>
    <property type="match status" value="1"/>
</dbReference>
<keyword evidence="9 12" id="KW-0949">S-adenosyl-L-methionine</keyword>
<dbReference type="EMBL" id="MUYU01000005">
    <property type="protein sequence ID" value="OOS25944.1"/>
    <property type="molecule type" value="Genomic_DNA"/>
</dbReference>
<comment type="catalytic activity">
    <reaction evidence="11 12">
        <text>uridine(1498) in 16S rRNA + S-adenosyl-L-methionine = N(3)-methyluridine(1498) in 16S rRNA + S-adenosyl-L-homocysteine + H(+)</text>
        <dbReference type="Rhea" id="RHEA:42920"/>
        <dbReference type="Rhea" id="RHEA-COMP:10283"/>
        <dbReference type="Rhea" id="RHEA-COMP:10284"/>
        <dbReference type="ChEBI" id="CHEBI:15378"/>
        <dbReference type="ChEBI" id="CHEBI:57856"/>
        <dbReference type="ChEBI" id="CHEBI:59789"/>
        <dbReference type="ChEBI" id="CHEBI:65315"/>
        <dbReference type="ChEBI" id="CHEBI:74502"/>
        <dbReference type="EC" id="2.1.1.193"/>
    </reaction>
</comment>
<dbReference type="CDD" id="cd18084">
    <property type="entry name" value="RsmE-like"/>
    <property type="match status" value="1"/>
</dbReference>
<evidence type="ECO:0000256" key="10">
    <source>
        <dbReference type="ARBA" id="ARBA00025699"/>
    </source>
</evidence>
<evidence type="ECO:0000259" key="13">
    <source>
        <dbReference type="Pfam" id="PF04452"/>
    </source>
</evidence>
<evidence type="ECO:0000259" key="14">
    <source>
        <dbReference type="Pfam" id="PF20260"/>
    </source>
</evidence>
<feature type="domain" description="Ribosomal RNA small subunit methyltransferase E methyltransferase" evidence="13">
    <location>
        <begin position="78"/>
        <end position="235"/>
    </location>
</feature>
<dbReference type="STRING" id="470453.B0680_00860"/>
<dbReference type="PANTHER" id="PTHR30027:SF3">
    <property type="entry name" value="16S RRNA (URACIL(1498)-N(3))-METHYLTRANSFERASE"/>
    <property type="match status" value="1"/>
</dbReference>
<dbReference type="PIRSF" id="PIRSF015601">
    <property type="entry name" value="MTase_slr0722"/>
    <property type="match status" value="1"/>
</dbReference>
<accession>A0A1T0CUA8</accession>
<evidence type="ECO:0000256" key="9">
    <source>
        <dbReference type="ARBA" id="ARBA00022691"/>
    </source>
</evidence>
<keyword evidence="16" id="KW-1185">Reference proteome</keyword>
<keyword evidence="8 12" id="KW-0808">Transferase</keyword>
<name>A0A1T0CUA8_9GAMM</name>
<dbReference type="InterPro" id="IPR046887">
    <property type="entry name" value="RsmE_PUA-like"/>
</dbReference>
<organism evidence="15 16">
    <name type="scientific">Moraxella pluranimalium</name>
    <dbReference type="NCBI Taxonomy" id="470453"/>
    <lineage>
        <taxon>Bacteria</taxon>
        <taxon>Pseudomonadati</taxon>
        <taxon>Pseudomonadota</taxon>
        <taxon>Gammaproteobacteria</taxon>
        <taxon>Moraxellales</taxon>
        <taxon>Moraxellaceae</taxon>
        <taxon>Moraxella</taxon>
    </lineage>
</organism>
<evidence type="ECO:0000313" key="15">
    <source>
        <dbReference type="EMBL" id="OOS25944.1"/>
    </source>
</evidence>
<evidence type="ECO:0000256" key="8">
    <source>
        <dbReference type="ARBA" id="ARBA00022679"/>
    </source>
</evidence>
<dbReference type="InterPro" id="IPR006700">
    <property type="entry name" value="RsmE"/>
</dbReference>
<dbReference type="RefSeq" id="WP_078253164.1">
    <property type="nucleotide sequence ID" value="NZ_MUYU01000005.1"/>
</dbReference>
<gene>
    <name evidence="15" type="ORF">B0680_00860</name>
</gene>
<evidence type="ECO:0000256" key="1">
    <source>
        <dbReference type="ARBA" id="ARBA00004496"/>
    </source>
</evidence>
<dbReference type="Pfam" id="PF20260">
    <property type="entry name" value="PUA_4"/>
    <property type="match status" value="1"/>
</dbReference>
<evidence type="ECO:0000256" key="2">
    <source>
        <dbReference type="ARBA" id="ARBA00005528"/>
    </source>
</evidence>
<sequence length="242" mass="26630">MSRFFIDTPLSTELVGQTITLSDTIYHHWCKVLRAKMHDTATLFDGTGGEYAVELISIDKKSAQAIIHAYDPVNRTPPFAASIGLVMSRGDRVDYAIQKACEMGVHQIQLLTSERCQAHLKYERDFKKIEHWQGVAIAACEQCGLNIIPKIIPPVALETWVADCTDHLKLVLALSDGKPSFKSPLPDTIALLIGAEGGLSPTEIDFATEHGFVSWTIGERVLRTETAPVVALTALHMIHELG</sequence>